<proteinExistence type="inferred from homology"/>
<comment type="caution">
    <text evidence="6">Lacks conserved residue(s) required for the propagation of feature annotation.</text>
</comment>
<evidence type="ECO:0000256" key="1">
    <source>
        <dbReference type="ARBA" id="ARBA00022490"/>
    </source>
</evidence>
<evidence type="ECO:0000313" key="11">
    <source>
        <dbReference type="Proteomes" id="UP000484547"/>
    </source>
</evidence>
<keyword evidence="3 6" id="KW-0238">DNA-binding</keyword>
<comment type="similarity">
    <text evidence="6">Belongs to the RuvA family.</text>
</comment>
<dbReference type="Pfam" id="PF01330">
    <property type="entry name" value="RuvA_N"/>
    <property type="match status" value="1"/>
</dbReference>
<dbReference type="SMART" id="SM00278">
    <property type="entry name" value="HhH1"/>
    <property type="match status" value="2"/>
</dbReference>
<protein>
    <recommendedName>
        <fullName evidence="6">Holliday junction branch migration complex subunit RuvA</fullName>
    </recommendedName>
</protein>
<dbReference type="Gene3D" id="2.40.50.140">
    <property type="entry name" value="Nucleic acid-binding proteins"/>
    <property type="match status" value="1"/>
</dbReference>
<dbReference type="GO" id="GO:0048476">
    <property type="term" value="C:Holliday junction resolvase complex"/>
    <property type="evidence" value="ECO:0007669"/>
    <property type="project" value="UniProtKB-UniRule"/>
</dbReference>
<dbReference type="SUPFAM" id="SSF50249">
    <property type="entry name" value="Nucleic acid-binding proteins"/>
    <property type="match status" value="1"/>
</dbReference>
<dbReference type="GO" id="GO:0000400">
    <property type="term" value="F:four-way junction DNA binding"/>
    <property type="evidence" value="ECO:0007669"/>
    <property type="project" value="UniProtKB-UniRule"/>
</dbReference>
<feature type="domain" description="Helix-hairpin-helix DNA-binding motif class 1" evidence="7">
    <location>
        <begin position="73"/>
        <end position="92"/>
    </location>
</feature>
<dbReference type="HAMAP" id="MF_00031">
    <property type="entry name" value="DNA_HJ_migration_RuvA"/>
    <property type="match status" value="1"/>
</dbReference>
<evidence type="ECO:0000256" key="6">
    <source>
        <dbReference type="HAMAP-Rule" id="MF_00031"/>
    </source>
</evidence>
<dbReference type="EMBL" id="WNBW01000001">
    <property type="protein sequence ID" value="MTU03155.1"/>
    <property type="molecule type" value="Genomic_DNA"/>
</dbReference>
<dbReference type="InterPro" id="IPR012340">
    <property type="entry name" value="NA-bd_OB-fold"/>
</dbReference>
<feature type="region of interest" description="Domain III" evidence="6">
    <location>
        <begin position="153"/>
        <end position="202"/>
    </location>
</feature>
<dbReference type="GO" id="GO:0009379">
    <property type="term" value="C:Holliday junction helicase complex"/>
    <property type="evidence" value="ECO:0007669"/>
    <property type="project" value="InterPro"/>
</dbReference>
<keyword evidence="2 6" id="KW-0227">DNA damage</keyword>
<dbReference type="GO" id="GO:0016787">
    <property type="term" value="F:hydrolase activity"/>
    <property type="evidence" value="ECO:0007669"/>
    <property type="project" value="UniProtKB-KW"/>
</dbReference>
<evidence type="ECO:0000259" key="7">
    <source>
        <dbReference type="SMART" id="SM00278"/>
    </source>
</evidence>
<dbReference type="NCBIfam" id="TIGR00084">
    <property type="entry name" value="ruvA"/>
    <property type="match status" value="1"/>
</dbReference>
<dbReference type="GO" id="GO:0005737">
    <property type="term" value="C:cytoplasm"/>
    <property type="evidence" value="ECO:0007669"/>
    <property type="project" value="UniProtKB-SubCell"/>
</dbReference>
<gene>
    <name evidence="6 8" type="primary">ruvA</name>
    <name evidence="8" type="ORF">GMD11_01910</name>
    <name evidence="9" type="ORF">GMD18_01905</name>
</gene>
<dbReference type="Proteomes" id="UP000484547">
    <property type="component" value="Unassembled WGS sequence"/>
</dbReference>
<dbReference type="RefSeq" id="WP_155163518.1">
    <property type="nucleotide sequence ID" value="NZ_WNBG01000001.1"/>
</dbReference>
<feature type="region of interest" description="Domain I" evidence="6">
    <location>
        <begin position="1"/>
        <end position="64"/>
    </location>
</feature>
<dbReference type="Pfam" id="PF07499">
    <property type="entry name" value="RuvA_C"/>
    <property type="match status" value="1"/>
</dbReference>
<dbReference type="Proteomes" id="UP000443070">
    <property type="component" value="Unassembled WGS sequence"/>
</dbReference>
<evidence type="ECO:0000313" key="9">
    <source>
        <dbReference type="EMBL" id="MTU03155.1"/>
    </source>
</evidence>
<evidence type="ECO:0000256" key="2">
    <source>
        <dbReference type="ARBA" id="ARBA00022763"/>
    </source>
</evidence>
<keyword evidence="5 6" id="KW-0234">DNA repair</keyword>
<dbReference type="InterPro" id="IPR013849">
    <property type="entry name" value="DNA_helicase_Holl-junc_RuvA_I"/>
</dbReference>
<dbReference type="Pfam" id="PF14520">
    <property type="entry name" value="HHH_5"/>
    <property type="match status" value="1"/>
</dbReference>
<keyword evidence="10" id="KW-1185">Reference proteome</keyword>
<dbReference type="GO" id="GO:0005524">
    <property type="term" value="F:ATP binding"/>
    <property type="evidence" value="ECO:0007669"/>
    <property type="project" value="InterPro"/>
</dbReference>
<sequence length="202" mass="21594">MIGSIKGKVAYLANEYCLLETNSGVGYRVFMPAAHLGQLAVGTEARVHTYMAVREDAILLFGFLNQEYYNLFLLLLGVSGVGPKVALGILSAVKPDDFYLAVQSRDLKVLTKLPGIGKKTAERLLLELKDKVGGIGGDSDSSFADTAFGGGSAAVDEAIEALCALGYSNSEIMPALKQIPNYTELSSEVIIKQVLKLFAGRK</sequence>
<dbReference type="GO" id="GO:0006281">
    <property type="term" value="P:DNA repair"/>
    <property type="evidence" value="ECO:0007669"/>
    <property type="project" value="UniProtKB-UniRule"/>
</dbReference>
<dbReference type="SUPFAM" id="SSF47781">
    <property type="entry name" value="RuvA domain 2-like"/>
    <property type="match status" value="1"/>
</dbReference>
<dbReference type="OrthoDB" id="5293449at2"/>
<feature type="domain" description="Helix-hairpin-helix DNA-binding motif class 1" evidence="7">
    <location>
        <begin position="108"/>
        <end position="127"/>
    </location>
</feature>
<dbReference type="InterPro" id="IPR003583">
    <property type="entry name" value="Hlx-hairpin-Hlx_DNA-bd_motif"/>
</dbReference>
<accession>A0A7X2XE22</accession>
<dbReference type="InterPro" id="IPR010994">
    <property type="entry name" value="RuvA_2-like"/>
</dbReference>
<dbReference type="InterPro" id="IPR000085">
    <property type="entry name" value="RuvA"/>
</dbReference>
<comment type="function">
    <text evidence="6">The RuvA-RuvB-RuvC complex processes Holliday junction (HJ) DNA during genetic recombination and DNA repair, while the RuvA-RuvB complex plays an important role in the rescue of blocked DNA replication forks via replication fork reversal (RFR). RuvA specifically binds to HJ cruciform DNA, conferring on it an open structure. The RuvB hexamer acts as an ATP-dependent pump, pulling dsDNA into and through the RuvAB complex. HJ branch migration allows RuvC to scan DNA until it finds its consensus sequence, where it cleaves and resolves the cruciform DNA.</text>
</comment>
<evidence type="ECO:0000256" key="3">
    <source>
        <dbReference type="ARBA" id="ARBA00023125"/>
    </source>
</evidence>
<feature type="region of interest" description="Domain II" evidence="6">
    <location>
        <begin position="65"/>
        <end position="142"/>
    </location>
</feature>
<comment type="caution">
    <text evidence="8">The sequence shown here is derived from an EMBL/GenBank/DDBJ whole genome shotgun (WGS) entry which is preliminary data.</text>
</comment>
<comment type="subunit">
    <text evidence="6">Homotetramer. Forms an RuvA(8)-RuvB(12)-Holliday junction (HJ) complex. HJ DNA is sandwiched between 2 RuvA tetramers; dsDNA enters through RuvA and exits via RuvB. An RuvB hexamer assembles on each DNA strand where it exits the tetramer. Each RuvB hexamer is contacted by two RuvA subunits (via domain III) on 2 adjacent RuvB subunits; this complex drives branch migration. In the full resolvosome a probable DNA-RuvA(4)-RuvB(12)-RuvC(2) complex forms which resolves the HJ.</text>
</comment>
<dbReference type="SUPFAM" id="SSF46929">
    <property type="entry name" value="DNA helicase RuvA subunit, C-terminal domain"/>
    <property type="match status" value="1"/>
</dbReference>
<dbReference type="CDD" id="cd14332">
    <property type="entry name" value="UBA_RuvA_C"/>
    <property type="match status" value="1"/>
</dbReference>
<evidence type="ECO:0000313" key="10">
    <source>
        <dbReference type="Proteomes" id="UP000443070"/>
    </source>
</evidence>
<name>A0A7X2XE22_9FIRM</name>
<dbReference type="InterPro" id="IPR011114">
    <property type="entry name" value="RuvA_C"/>
</dbReference>
<dbReference type="GO" id="GO:0006310">
    <property type="term" value="P:DNA recombination"/>
    <property type="evidence" value="ECO:0007669"/>
    <property type="project" value="UniProtKB-UniRule"/>
</dbReference>
<reference evidence="10 11" key="1">
    <citation type="journal article" date="2019" name="Nat. Med.">
        <title>A library of human gut bacterial isolates paired with longitudinal multiomics data enables mechanistic microbiome research.</title>
        <authorList>
            <person name="Poyet M."/>
            <person name="Groussin M."/>
            <person name="Gibbons S.M."/>
            <person name="Avila-Pacheco J."/>
            <person name="Jiang X."/>
            <person name="Kearney S.M."/>
            <person name="Perrotta A.R."/>
            <person name="Berdy B."/>
            <person name="Zhao S."/>
            <person name="Lieberman T.D."/>
            <person name="Swanson P.K."/>
            <person name="Smith M."/>
            <person name="Roesemann S."/>
            <person name="Alexander J.E."/>
            <person name="Rich S.A."/>
            <person name="Livny J."/>
            <person name="Vlamakis H."/>
            <person name="Clish C."/>
            <person name="Bullock K."/>
            <person name="Deik A."/>
            <person name="Scott J."/>
            <person name="Pierce K.A."/>
            <person name="Xavier R.J."/>
            <person name="Alm E.J."/>
        </authorList>
    </citation>
    <scope>NUCLEOTIDE SEQUENCE [LARGE SCALE GENOMIC DNA]</scope>
    <source>
        <strain evidence="8 11">BIOML-A13</strain>
        <strain evidence="9 10">BIOML-A3</strain>
    </source>
</reference>
<keyword evidence="4 6" id="KW-0233">DNA recombination</keyword>
<dbReference type="AlphaFoldDB" id="A0A7X2XE22"/>
<dbReference type="EMBL" id="WNBM01000001">
    <property type="protein sequence ID" value="MTT75024.1"/>
    <property type="molecule type" value="Genomic_DNA"/>
</dbReference>
<evidence type="ECO:0000313" key="8">
    <source>
        <dbReference type="EMBL" id="MTT75024.1"/>
    </source>
</evidence>
<dbReference type="Gene3D" id="1.10.8.10">
    <property type="entry name" value="DNA helicase RuvA subunit, C-terminal domain"/>
    <property type="match status" value="1"/>
</dbReference>
<comment type="subcellular location">
    <subcellularLocation>
        <location evidence="6">Cytoplasm</location>
    </subcellularLocation>
</comment>
<comment type="domain">
    <text evidence="6">Has three domains with a flexible linker between the domains II and III and assumes an 'L' shape. Domain III is highly mobile and contacts RuvB.</text>
</comment>
<dbReference type="Gene3D" id="1.10.150.20">
    <property type="entry name" value="5' to 3' exonuclease, C-terminal subdomain"/>
    <property type="match status" value="1"/>
</dbReference>
<organism evidence="8 11">
    <name type="scientific">Phascolarctobacterium faecium</name>
    <dbReference type="NCBI Taxonomy" id="33025"/>
    <lineage>
        <taxon>Bacteria</taxon>
        <taxon>Bacillati</taxon>
        <taxon>Bacillota</taxon>
        <taxon>Negativicutes</taxon>
        <taxon>Acidaminococcales</taxon>
        <taxon>Acidaminococcaceae</taxon>
        <taxon>Phascolarctobacterium</taxon>
    </lineage>
</organism>
<keyword evidence="1 6" id="KW-0963">Cytoplasm</keyword>
<dbReference type="GO" id="GO:0009378">
    <property type="term" value="F:four-way junction helicase activity"/>
    <property type="evidence" value="ECO:0007669"/>
    <property type="project" value="InterPro"/>
</dbReference>
<dbReference type="InterPro" id="IPR036267">
    <property type="entry name" value="RuvA_C_sf"/>
</dbReference>
<evidence type="ECO:0000256" key="5">
    <source>
        <dbReference type="ARBA" id="ARBA00023204"/>
    </source>
</evidence>
<keyword evidence="8" id="KW-0378">Hydrolase</keyword>
<evidence type="ECO:0000256" key="4">
    <source>
        <dbReference type="ARBA" id="ARBA00023172"/>
    </source>
</evidence>